<organism evidence="12">
    <name type="scientific">Gongylonema pulchrum</name>
    <dbReference type="NCBI Taxonomy" id="637853"/>
    <lineage>
        <taxon>Eukaryota</taxon>
        <taxon>Metazoa</taxon>
        <taxon>Ecdysozoa</taxon>
        <taxon>Nematoda</taxon>
        <taxon>Chromadorea</taxon>
        <taxon>Rhabditida</taxon>
        <taxon>Spirurina</taxon>
        <taxon>Spiruromorpha</taxon>
        <taxon>Spiruroidea</taxon>
        <taxon>Gongylonematidae</taxon>
        <taxon>Gongylonema</taxon>
    </lineage>
</organism>
<dbReference type="PROSITE" id="PS00232">
    <property type="entry name" value="CADHERIN_1"/>
    <property type="match status" value="1"/>
</dbReference>
<dbReference type="Gene3D" id="2.60.40.60">
    <property type="entry name" value="Cadherins"/>
    <property type="match status" value="2"/>
</dbReference>
<dbReference type="GO" id="GO:0008013">
    <property type="term" value="F:beta-catenin binding"/>
    <property type="evidence" value="ECO:0007669"/>
    <property type="project" value="TreeGrafter"/>
</dbReference>
<dbReference type="GO" id="GO:0005509">
    <property type="term" value="F:calcium ion binding"/>
    <property type="evidence" value="ECO:0007669"/>
    <property type="project" value="UniProtKB-UniRule"/>
</dbReference>
<evidence type="ECO:0000313" key="10">
    <source>
        <dbReference type="EMBL" id="VDN43180.1"/>
    </source>
</evidence>
<keyword evidence="5 8" id="KW-0106">Calcium</keyword>
<dbReference type="GO" id="GO:0034332">
    <property type="term" value="P:adherens junction organization"/>
    <property type="evidence" value="ECO:0007669"/>
    <property type="project" value="TreeGrafter"/>
</dbReference>
<dbReference type="Pfam" id="PF00028">
    <property type="entry name" value="Cadherin"/>
    <property type="match status" value="1"/>
</dbReference>
<dbReference type="InterPro" id="IPR020894">
    <property type="entry name" value="Cadherin_CS"/>
</dbReference>
<keyword evidence="7" id="KW-0472">Membrane</keyword>
<keyword evidence="11" id="KW-1185">Reference proteome</keyword>
<dbReference type="GO" id="GO:0007156">
    <property type="term" value="P:homophilic cell adhesion via plasma membrane adhesion molecules"/>
    <property type="evidence" value="ECO:0007669"/>
    <property type="project" value="InterPro"/>
</dbReference>
<evidence type="ECO:0000259" key="9">
    <source>
        <dbReference type="PROSITE" id="PS50268"/>
    </source>
</evidence>
<dbReference type="GO" id="GO:0007411">
    <property type="term" value="P:axon guidance"/>
    <property type="evidence" value="ECO:0007669"/>
    <property type="project" value="UniProtKB-ARBA"/>
</dbReference>
<evidence type="ECO:0000256" key="5">
    <source>
        <dbReference type="ARBA" id="ARBA00022837"/>
    </source>
</evidence>
<protein>
    <submittedName>
        <fullName evidence="12">CA domain-containing protein</fullName>
    </submittedName>
</protein>
<dbReference type="AlphaFoldDB" id="A0A183EUP2"/>
<dbReference type="GO" id="GO:0016342">
    <property type="term" value="C:catenin complex"/>
    <property type="evidence" value="ECO:0007669"/>
    <property type="project" value="TreeGrafter"/>
</dbReference>
<dbReference type="GO" id="GO:0005912">
    <property type="term" value="C:adherens junction"/>
    <property type="evidence" value="ECO:0007669"/>
    <property type="project" value="TreeGrafter"/>
</dbReference>
<reference evidence="12" key="1">
    <citation type="submission" date="2016-06" db="UniProtKB">
        <authorList>
            <consortium name="WormBaseParasite"/>
        </authorList>
    </citation>
    <scope>IDENTIFICATION</scope>
</reference>
<dbReference type="GO" id="GO:0016339">
    <property type="term" value="P:calcium-dependent cell-cell adhesion via plasma membrane cell adhesion molecules"/>
    <property type="evidence" value="ECO:0007669"/>
    <property type="project" value="TreeGrafter"/>
</dbReference>
<accession>A0A183EUP2</accession>
<keyword evidence="3" id="KW-0732">Signal</keyword>
<dbReference type="InterPro" id="IPR039808">
    <property type="entry name" value="Cadherin"/>
</dbReference>
<gene>
    <name evidence="10" type="ORF">GPUH_LOCUS24682</name>
</gene>
<reference evidence="10 11" key="2">
    <citation type="submission" date="2018-11" db="EMBL/GenBank/DDBJ databases">
        <authorList>
            <consortium name="Pathogen Informatics"/>
        </authorList>
    </citation>
    <scope>NUCLEOTIDE SEQUENCE [LARGE SCALE GENOMIC DNA]</scope>
</reference>
<dbReference type="GO" id="GO:0044331">
    <property type="term" value="P:cell-cell adhesion mediated by cadherin"/>
    <property type="evidence" value="ECO:0007669"/>
    <property type="project" value="TreeGrafter"/>
</dbReference>
<comment type="subcellular location">
    <subcellularLocation>
        <location evidence="1">Membrane</location>
        <topology evidence="1">Single-pass membrane protein</topology>
    </subcellularLocation>
</comment>
<evidence type="ECO:0000256" key="8">
    <source>
        <dbReference type="PROSITE-ProRule" id="PRU00043"/>
    </source>
</evidence>
<feature type="domain" description="Cadherin" evidence="9">
    <location>
        <begin position="31"/>
        <end position="135"/>
    </location>
</feature>
<dbReference type="FunFam" id="2.60.40.60:FF:000020">
    <property type="entry name" value="Dachsous cadherin-related 1b"/>
    <property type="match status" value="1"/>
</dbReference>
<evidence type="ECO:0000256" key="3">
    <source>
        <dbReference type="ARBA" id="ARBA00022729"/>
    </source>
</evidence>
<evidence type="ECO:0000256" key="1">
    <source>
        <dbReference type="ARBA" id="ARBA00004167"/>
    </source>
</evidence>
<proteinExistence type="predicted"/>
<dbReference type="CDD" id="cd11304">
    <property type="entry name" value="Cadherin_repeat"/>
    <property type="match status" value="1"/>
</dbReference>
<dbReference type="PANTHER" id="PTHR24027:SF422">
    <property type="entry name" value="CADHERIN DOMAIN-CONTAINING PROTEIN"/>
    <property type="match status" value="1"/>
</dbReference>
<dbReference type="PANTHER" id="PTHR24027">
    <property type="entry name" value="CADHERIN-23"/>
    <property type="match status" value="1"/>
</dbReference>
<dbReference type="InterPro" id="IPR015919">
    <property type="entry name" value="Cadherin-like_sf"/>
</dbReference>
<sequence>MVRKATPSNKYSICTLRVTVINVNNQALRFDAPLYTVDVPEDTPPLTVIYRVTANNQGRGDSSTILYRIDGPPRRQLFMVKENTGEILLRSKLDRETHADHRITIIATDARIPGRSSSTLLLINVIDVNDNEPYFGQLEYHGYIIRGYPPGTKLIQVKAYDDDGPRGDALIQHNWCISKNPKLRIEVAGIFIVRMCTYPTNMGSPSQSSGGQPSQLTASNINVGAKDNGGLLSRNNATVHLWLLDSMEHVPKFSKNNNWSIELNENSSPERVLTTFTLDSPKFEVFSEF</sequence>
<evidence type="ECO:0000313" key="12">
    <source>
        <dbReference type="WBParaSite" id="GPUH_0002471301-mRNA-1"/>
    </source>
</evidence>
<dbReference type="GO" id="GO:0016477">
    <property type="term" value="P:cell migration"/>
    <property type="evidence" value="ECO:0007669"/>
    <property type="project" value="TreeGrafter"/>
</dbReference>
<dbReference type="OrthoDB" id="6252479at2759"/>
<dbReference type="PROSITE" id="PS50268">
    <property type="entry name" value="CADHERIN_2"/>
    <property type="match status" value="1"/>
</dbReference>
<dbReference type="GO" id="GO:0007043">
    <property type="term" value="P:cell-cell junction assembly"/>
    <property type="evidence" value="ECO:0007669"/>
    <property type="project" value="TreeGrafter"/>
</dbReference>
<dbReference type="SUPFAM" id="SSF49313">
    <property type="entry name" value="Cadherin-like"/>
    <property type="match status" value="2"/>
</dbReference>
<evidence type="ECO:0000256" key="6">
    <source>
        <dbReference type="ARBA" id="ARBA00022989"/>
    </source>
</evidence>
<evidence type="ECO:0000256" key="7">
    <source>
        <dbReference type="ARBA" id="ARBA00023136"/>
    </source>
</evidence>
<dbReference type="GO" id="GO:0045296">
    <property type="term" value="F:cadherin binding"/>
    <property type="evidence" value="ECO:0007669"/>
    <property type="project" value="TreeGrafter"/>
</dbReference>
<evidence type="ECO:0000313" key="11">
    <source>
        <dbReference type="Proteomes" id="UP000271098"/>
    </source>
</evidence>
<evidence type="ECO:0000256" key="4">
    <source>
        <dbReference type="ARBA" id="ARBA00022737"/>
    </source>
</evidence>
<keyword evidence="6" id="KW-1133">Transmembrane helix</keyword>
<name>A0A183EUP2_9BILA</name>
<dbReference type="WBParaSite" id="GPUH_0002471301-mRNA-1">
    <property type="protein sequence ID" value="GPUH_0002471301-mRNA-1"/>
    <property type="gene ID" value="GPUH_0002471301"/>
</dbReference>
<dbReference type="InterPro" id="IPR002126">
    <property type="entry name" value="Cadherin-like_dom"/>
</dbReference>
<dbReference type="PRINTS" id="PR00205">
    <property type="entry name" value="CADHERIN"/>
</dbReference>
<dbReference type="SMART" id="SM00112">
    <property type="entry name" value="CA"/>
    <property type="match status" value="1"/>
</dbReference>
<keyword evidence="2" id="KW-0812">Transmembrane</keyword>
<dbReference type="Proteomes" id="UP000271098">
    <property type="component" value="Unassembled WGS sequence"/>
</dbReference>
<evidence type="ECO:0000256" key="2">
    <source>
        <dbReference type="ARBA" id="ARBA00022692"/>
    </source>
</evidence>
<keyword evidence="4" id="KW-0677">Repeat</keyword>
<dbReference type="EMBL" id="UYRT01102071">
    <property type="protein sequence ID" value="VDN43180.1"/>
    <property type="molecule type" value="Genomic_DNA"/>
</dbReference>